<evidence type="ECO:0000313" key="1">
    <source>
        <dbReference type="EMBL" id="TFU33241.1"/>
    </source>
</evidence>
<accession>A0A4Y9FXG3</accession>
<sequence>MLYLVVDRDAVKIGCASRNGKRLADHQRFGWEVAWTVETATGDDAYNLEQAILSWWREELCLPPAYPAERLPQSGYSETALWDDMHPTYVLTKVRQLVGELQRPPLVVNETAFATGRPERTASGLGPRLRAKLSRTSREALFELDHVQ</sequence>
<proteinExistence type="predicted"/>
<name>A0A4Y9FXG3_9MICO</name>
<organism evidence="1 2">
    <name type="scientific">Microbacterium paludicola</name>
    <dbReference type="NCBI Taxonomy" id="300019"/>
    <lineage>
        <taxon>Bacteria</taxon>
        <taxon>Bacillati</taxon>
        <taxon>Actinomycetota</taxon>
        <taxon>Actinomycetes</taxon>
        <taxon>Micrococcales</taxon>
        <taxon>Microbacteriaceae</taxon>
        <taxon>Microbacterium</taxon>
    </lineage>
</organism>
<evidence type="ECO:0000313" key="2">
    <source>
        <dbReference type="Proteomes" id="UP000298358"/>
    </source>
</evidence>
<evidence type="ECO:0008006" key="3">
    <source>
        <dbReference type="Google" id="ProtNLM"/>
    </source>
</evidence>
<dbReference type="Proteomes" id="UP000298358">
    <property type="component" value="Unassembled WGS sequence"/>
</dbReference>
<reference evidence="1 2" key="1">
    <citation type="submission" date="2019-03" db="EMBL/GenBank/DDBJ databases">
        <title>Diversity of the mouse oral microbiome.</title>
        <authorList>
            <person name="Joseph S."/>
            <person name="Aduse-Opoku J."/>
            <person name="Curtis M."/>
            <person name="Wade W."/>
            <person name="Hashim A."/>
        </authorList>
    </citation>
    <scope>NUCLEOTIDE SEQUENCE [LARGE SCALE GENOMIC DNA]</scope>
    <source>
        <strain evidence="1 2">P1012</strain>
    </source>
</reference>
<dbReference type="RefSeq" id="WP_135114036.1">
    <property type="nucleotide sequence ID" value="NZ_BAAANG010000027.1"/>
</dbReference>
<protein>
    <recommendedName>
        <fullName evidence="3">GIY-YIG nuclease family protein</fullName>
    </recommendedName>
</protein>
<dbReference type="AlphaFoldDB" id="A0A4Y9FXG3"/>
<dbReference type="OrthoDB" id="5115445at2"/>
<keyword evidence="2" id="KW-1185">Reference proteome</keyword>
<comment type="caution">
    <text evidence="1">The sequence shown here is derived from an EMBL/GenBank/DDBJ whole genome shotgun (WGS) entry which is preliminary data.</text>
</comment>
<dbReference type="EMBL" id="SPQB01000011">
    <property type="protein sequence ID" value="TFU33241.1"/>
    <property type="molecule type" value="Genomic_DNA"/>
</dbReference>
<gene>
    <name evidence="1" type="ORF">E4U02_06495</name>
</gene>